<dbReference type="GeneID" id="70233385"/>
<feature type="compositionally biased region" description="Low complexity" evidence="1">
    <location>
        <begin position="141"/>
        <end position="152"/>
    </location>
</feature>
<feature type="transmembrane region" description="Helical" evidence="2">
    <location>
        <begin position="67"/>
        <end position="92"/>
    </location>
</feature>
<reference evidence="3" key="2">
    <citation type="submission" date="2021-01" db="EMBL/GenBank/DDBJ databases">
        <authorList>
            <person name="Schikora-Tamarit M.A."/>
        </authorList>
    </citation>
    <scope>NUCLEOTIDE SEQUENCE</scope>
    <source>
        <strain evidence="3">CBS6075</strain>
    </source>
</reference>
<evidence type="ECO:0000313" key="4">
    <source>
        <dbReference type="Proteomes" id="UP000769157"/>
    </source>
</evidence>
<protein>
    <submittedName>
        <fullName evidence="3">Uncharacterized protein</fullName>
    </submittedName>
</protein>
<name>A0A9P8PCJ2_9ASCO</name>
<reference evidence="3" key="1">
    <citation type="journal article" date="2021" name="Open Biol.">
        <title>Shared evolutionary footprints suggest mitochondrial oxidative damage underlies multiple complex I losses in fungi.</title>
        <authorList>
            <person name="Schikora-Tamarit M.A."/>
            <person name="Marcet-Houben M."/>
            <person name="Nosek J."/>
            <person name="Gabaldon T."/>
        </authorList>
    </citation>
    <scope>NUCLEOTIDE SEQUENCE</scope>
    <source>
        <strain evidence="3">CBS6075</strain>
    </source>
</reference>
<sequence length="588" mass="66021">MGILRRDDFEDLLGDNFDIAADFKQYTDASYLEEAVAAENATESLNQSSIFTKIALPLKHTFEQKDVVVLVFLIVCFLTLLAVFIGAVYFGYREYSLLLRRVSLYEKNIKSSDEEKDGESKSNNQRSTHTGPASSHQVRGSAFSSSPYSASSNGHGVTRSSLVLSDNVRQPTSLAKTPHSWKHPLSKFSKREIDEDLYRSNRLSPGTQTSSPIDGGYMPSWGSVIDSRLSPIDIVQGSISPDGIKTTPPPETAAGLNYTEHGLNEYTFTNGNGLYGEIHAADNNNNQQNSPEPEEYREIKEPEIVYTMVQLYELEPLDMIQEFAEGKDNKLLSVDMLFPKLPINPDSSVVEYEKDLTMIRLNLLNSSLDTASKTIELIKLLTNSLGTQKFNNPRIFLMSYGILIEKLVESEYVTKPGNGIPTILIGAFIEVVVKYCVCCWKYSTSKHVKLDRKFAEWNMTPFVPSQFKIFKYIFTLIKSGHKIELLGEVLIFFSTPPTPHNLAYLFVESELAQYENPEVLELLTYLQKQINNEHLECCGTNSYLAGNSSPEYSDLETLLHSRVSRKSESFRRALPGAFAREQNGSPST</sequence>
<feature type="compositionally biased region" description="Polar residues" evidence="1">
    <location>
        <begin position="123"/>
        <end position="138"/>
    </location>
</feature>
<keyword evidence="2" id="KW-1133">Transmembrane helix</keyword>
<feature type="region of interest" description="Disordered" evidence="1">
    <location>
        <begin position="110"/>
        <end position="154"/>
    </location>
</feature>
<keyword evidence="2" id="KW-0812">Transmembrane</keyword>
<accession>A0A9P8PCJ2</accession>
<keyword evidence="2" id="KW-0472">Membrane</keyword>
<keyword evidence="4" id="KW-1185">Reference proteome</keyword>
<dbReference type="OrthoDB" id="3990816at2759"/>
<dbReference type="EMBL" id="JAEUBE010000137">
    <property type="protein sequence ID" value="KAH3669296.1"/>
    <property type="molecule type" value="Genomic_DNA"/>
</dbReference>
<proteinExistence type="predicted"/>
<gene>
    <name evidence="3" type="ORF">OGAPHI_001417</name>
</gene>
<dbReference type="RefSeq" id="XP_046063559.1">
    <property type="nucleotide sequence ID" value="XM_046202176.1"/>
</dbReference>
<organism evidence="3 4">
    <name type="scientific">Ogataea philodendri</name>
    <dbReference type="NCBI Taxonomy" id="1378263"/>
    <lineage>
        <taxon>Eukaryota</taxon>
        <taxon>Fungi</taxon>
        <taxon>Dikarya</taxon>
        <taxon>Ascomycota</taxon>
        <taxon>Saccharomycotina</taxon>
        <taxon>Pichiomycetes</taxon>
        <taxon>Pichiales</taxon>
        <taxon>Pichiaceae</taxon>
        <taxon>Ogataea</taxon>
    </lineage>
</organism>
<evidence type="ECO:0000256" key="1">
    <source>
        <dbReference type="SAM" id="MobiDB-lite"/>
    </source>
</evidence>
<evidence type="ECO:0000256" key="2">
    <source>
        <dbReference type="SAM" id="Phobius"/>
    </source>
</evidence>
<evidence type="ECO:0000313" key="3">
    <source>
        <dbReference type="EMBL" id="KAH3669296.1"/>
    </source>
</evidence>
<dbReference type="AlphaFoldDB" id="A0A9P8PCJ2"/>
<dbReference type="Proteomes" id="UP000769157">
    <property type="component" value="Unassembled WGS sequence"/>
</dbReference>
<comment type="caution">
    <text evidence="3">The sequence shown here is derived from an EMBL/GenBank/DDBJ whole genome shotgun (WGS) entry which is preliminary data.</text>
</comment>